<feature type="region of interest" description="Disordered" evidence="1">
    <location>
        <begin position="58"/>
        <end position="81"/>
    </location>
</feature>
<accession>A0AAQ3QQA9</accession>
<sequence length="883" mass="98449">MASKAGNGFFHLFEWTKNSRKKLFANGNASVGEEIIMGKVNGYEDSLASQLHLIDEDEKSGVSSIRDSDGHSCASSMTDEEGIQIRAPGVVARLMGLDSMPTSGISEPHSTPLHDSRALRDTLSHQSSHVILRSALNSRRTVELRSNKMPSSPIERFQVEALPPRLAKPTSVSHRKLLSPVKDSSFISTKIIEPAVHKRSQGKIQSSKSSSSPLKDHDARKIISTPQKVSKPLETSRGPGYSVASKSLQALGRRRNIFENAKSLNHTDETTQVSTKEKGKSVSLAIQAKLNVQRREGLSTNTINNIIMEEYEACHIERKMKVHVIDRTNDQKKSTSGTDSSNVCRQNKQNYLLSKNKLTKEPSVSNQSGKKIFSRNDTPRKDKVINNLSGKCKGSYTVKKGSETVGTGKDRFSLNNKKICREGAIRERSYSKRIDSVDKFPVDKQIKHIQHNVVIGDHSRWADDGISYGAGVVSFTFTSPLSKPEVQTSSHEGEKIDSNNGYSFHHRGIASASEDKRLSSSKLNTKEGDNLGFLVELKLRELTNRIQSPYKPVNGGGISVLLSDSISSFDVPGFPSPDNERESLLQPLDNEVCSSNSNCSVTNSQVPCRHKLQEANRMDCYCSIEDSRGTDHQDQSPLSILEKSFSNESCYSSESFENADGSRTDSSYYSSSLSEDIVDLDCLNKTLLVEPEVQLSASSSHIQATDLDLPTEIIRIDHTNTCCWDELEYLKEILNSLEFISNDPIPKTLGLSCEILDPFLFEKLEQKQSLAGCEVEEKHRRMRRKIVFDAVNECLDAKYSHYFRAGFRMWAKGIMLIGKNLAQELYNEISGRNGIEDLVVDELVDKDMSTYSGRWINFEIEAFKAGAEIEMWLFDSLIDELFA</sequence>
<keyword evidence="5" id="KW-1185">Reference proteome</keyword>
<evidence type="ECO:0000256" key="1">
    <source>
        <dbReference type="SAM" id="MobiDB-lite"/>
    </source>
</evidence>
<gene>
    <name evidence="4" type="ORF">Cni_G25227</name>
</gene>
<dbReference type="InterPro" id="IPR025486">
    <property type="entry name" value="DUF4378"/>
</dbReference>
<feature type="domain" description="DUF4378" evidence="2">
    <location>
        <begin position="726"/>
        <end position="880"/>
    </location>
</feature>
<feature type="domain" description="DUF3741" evidence="3">
    <location>
        <begin position="75"/>
        <end position="105"/>
    </location>
</feature>
<organism evidence="4 5">
    <name type="scientific">Canna indica</name>
    <name type="common">Indian-shot</name>
    <dbReference type="NCBI Taxonomy" id="4628"/>
    <lineage>
        <taxon>Eukaryota</taxon>
        <taxon>Viridiplantae</taxon>
        <taxon>Streptophyta</taxon>
        <taxon>Embryophyta</taxon>
        <taxon>Tracheophyta</taxon>
        <taxon>Spermatophyta</taxon>
        <taxon>Magnoliopsida</taxon>
        <taxon>Liliopsida</taxon>
        <taxon>Zingiberales</taxon>
        <taxon>Cannaceae</taxon>
        <taxon>Canna</taxon>
    </lineage>
</organism>
<dbReference type="Pfam" id="PF14309">
    <property type="entry name" value="DUF4378"/>
    <property type="match status" value="1"/>
</dbReference>
<evidence type="ECO:0000313" key="4">
    <source>
        <dbReference type="EMBL" id="WOL16440.1"/>
    </source>
</evidence>
<feature type="region of interest" description="Disordered" evidence="1">
    <location>
        <begin position="483"/>
        <end position="504"/>
    </location>
</feature>
<evidence type="ECO:0000259" key="3">
    <source>
        <dbReference type="Pfam" id="PF14383"/>
    </source>
</evidence>
<dbReference type="Pfam" id="PF14383">
    <property type="entry name" value="VARLMGL"/>
    <property type="match status" value="1"/>
</dbReference>
<feature type="compositionally biased region" description="Low complexity" evidence="1">
    <location>
        <begin position="202"/>
        <end position="212"/>
    </location>
</feature>
<dbReference type="EMBL" id="CP136897">
    <property type="protein sequence ID" value="WOL16440.1"/>
    <property type="molecule type" value="Genomic_DNA"/>
</dbReference>
<evidence type="ECO:0000259" key="2">
    <source>
        <dbReference type="Pfam" id="PF14309"/>
    </source>
</evidence>
<dbReference type="InterPro" id="IPR032795">
    <property type="entry name" value="DUF3741-assoc"/>
</dbReference>
<reference evidence="4 5" key="1">
    <citation type="submission" date="2023-10" db="EMBL/GenBank/DDBJ databases">
        <title>Chromosome-scale genome assembly provides insights into flower coloration mechanisms of Canna indica.</title>
        <authorList>
            <person name="Li C."/>
        </authorList>
    </citation>
    <scope>NUCLEOTIDE SEQUENCE [LARGE SCALE GENOMIC DNA]</scope>
    <source>
        <tissue evidence="4">Flower</tissue>
    </source>
</reference>
<dbReference type="PANTHER" id="PTHR21726:SF29">
    <property type="entry name" value="EXPRESSED PROTEIN"/>
    <property type="match status" value="1"/>
</dbReference>
<dbReference type="AlphaFoldDB" id="A0AAQ3QQA9"/>
<proteinExistence type="predicted"/>
<evidence type="ECO:0008006" key="6">
    <source>
        <dbReference type="Google" id="ProtNLM"/>
    </source>
</evidence>
<evidence type="ECO:0000313" key="5">
    <source>
        <dbReference type="Proteomes" id="UP001327560"/>
    </source>
</evidence>
<name>A0AAQ3QQA9_9LILI</name>
<protein>
    <recommendedName>
        <fullName evidence="6">DUF4378 domain-containing protein</fullName>
    </recommendedName>
</protein>
<dbReference type="Proteomes" id="UP001327560">
    <property type="component" value="Chromosome 8"/>
</dbReference>
<feature type="region of interest" description="Disordered" evidence="1">
    <location>
        <begin position="197"/>
        <end position="242"/>
    </location>
</feature>
<dbReference type="PANTHER" id="PTHR21726">
    <property type="entry name" value="PHOSPHATIDYLINOSITOL N-ACETYLGLUCOSAMINYLTRANSFERASE SUBUNIT P DOWN SYNDROME CRITICAL REGION PROTEIN 5 -RELATED"/>
    <property type="match status" value="1"/>
</dbReference>
<feature type="region of interest" description="Disordered" evidence="1">
    <location>
        <begin position="358"/>
        <end position="377"/>
    </location>
</feature>